<dbReference type="Proteomes" id="UP000679179">
    <property type="component" value="Unassembled WGS sequence"/>
</dbReference>
<sequence>MKKNLRQLIAVTLSTVAVFSTLAGCGSKTAQSNSDGKIQIEFLQYKPEAKGTFDKLIAKFEAENPNIKVVQTNTPDTATVLRTRVAKKDVPDVVAVGADTTFADVSKAGVFEDLSNSSQIKNIQPAYVQMVKDVAESDKVYAIPYAANGVGVIYNKKMFTELGLTVPKTWDEFLAVADKIKAAGKVPFYLTLKDAWTTLPPVNVLVGNTQGDTFFADRAAGKTTFKEKYKEAADKYLKLTEYGQSDIFGKTYSDGNVAFAKGESVMYLQGIWALAEIKKANPDVDLGVFPLPATNDPSKTKVVSGVDLLLSLSKTSKHPEEAKKFIDFLLKEETAKTYINEQKCFSAITGITQEDSALSGLKESFEKGALVDFPDHRIPPALSIDRELQTLVKSKDVDKFLTNLDQQWDSLQSRKK</sequence>
<evidence type="ECO:0000256" key="6">
    <source>
        <dbReference type="SAM" id="SignalP"/>
    </source>
</evidence>
<evidence type="ECO:0000313" key="7">
    <source>
        <dbReference type="EMBL" id="GIM28779.1"/>
    </source>
</evidence>
<keyword evidence="8" id="KW-1185">Reference proteome</keyword>
<dbReference type="Pfam" id="PF01547">
    <property type="entry name" value="SBP_bac_1"/>
    <property type="match status" value="1"/>
</dbReference>
<keyword evidence="1" id="KW-1003">Cell membrane</keyword>
<name>A0A919RYU7_9CLOT</name>
<protein>
    <submittedName>
        <fullName evidence="7">ABC transporter substrate-binding protein</fullName>
    </submittedName>
</protein>
<evidence type="ECO:0000256" key="1">
    <source>
        <dbReference type="ARBA" id="ARBA00022475"/>
    </source>
</evidence>
<evidence type="ECO:0000256" key="4">
    <source>
        <dbReference type="ARBA" id="ARBA00023139"/>
    </source>
</evidence>
<gene>
    <name evidence="7" type="primary">msmE_2</name>
    <name evidence="7" type="ORF">CPJCM30710_14450</name>
</gene>
<dbReference type="PANTHER" id="PTHR43649">
    <property type="entry name" value="ARABINOSE-BINDING PROTEIN-RELATED"/>
    <property type="match status" value="1"/>
</dbReference>
<keyword evidence="5" id="KW-0449">Lipoprotein</keyword>
<evidence type="ECO:0000256" key="2">
    <source>
        <dbReference type="ARBA" id="ARBA00022729"/>
    </source>
</evidence>
<dbReference type="PROSITE" id="PS51257">
    <property type="entry name" value="PROKAR_LIPOPROTEIN"/>
    <property type="match status" value="1"/>
</dbReference>
<reference evidence="7" key="1">
    <citation type="submission" date="2021-03" db="EMBL/GenBank/DDBJ databases">
        <title>Taxonomic study of Clostridium polyendosporum from meadow-gley soil under rice.</title>
        <authorList>
            <person name="Kobayashi H."/>
            <person name="Tanizawa Y."/>
            <person name="Yagura M."/>
        </authorList>
    </citation>
    <scope>NUCLEOTIDE SEQUENCE</scope>
    <source>
        <strain evidence="7">JCM 30710</strain>
    </source>
</reference>
<feature type="chain" id="PRO_5039312099" evidence="6">
    <location>
        <begin position="24"/>
        <end position="416"/>
    </location>
</feature>
<keyword evidence="4" id="KW-0564">Palmitate</keyword>
<dbReference type="RefSeq" id="WP_212903497.1">
    <property type="nucleotide sequence ID" value="NZ_BOPZ01000009.1"/>
</dbReference>
<keyword evidence="3" id="KW-0472">Membrane</keyword>
<dbReference type="AlphaFoldDB" id="A0A919RYU7"/>
<comment type="caution">
    <text evidence="7">The sequence shown here is derived from an EMBL/GenBank/DDBJ whole genome shotgun (WGS) entry which is preliminary data.</text>
</comment>
<dbReference type="EMBL" id="BOPZ01000009">
    <property type="protein sequence ID" value="GIM28779.1"/>
    <property type="molecule type" value="Genomic_DNA"/>
</dbReference>
<dbReference type="InterPro" id="IPR006059">
    <property type="entry name" value="SBP"/>
</dbReference>
<accession>A0A919RYU7</accession>
<proteinExistence type="predicted"/>
<feature type="signal peptide" evidence="6">
    <location>
        <begin position="1"/>
        <end position="23"/>
    </location>
</feature>
<dbReference type="Gene3D" id="3.40.190.10">
    <property type="entry name" value="Periplasmic binding protein-like II"/>
    <property type="match status" value="2"/>
</dbReference>
<organism evidence="7 8">
    <name type="scientific">Clostridium polyendosporum</name>
    <dbReference type="NCBI Taxonomy" id="69208"/>
    <lineage>
        <taxon>Bacteria</taxon>
        <taxon>Bacillati</taxon>
        <taxon>Bacillota</taxon>
        <taxon>Clostridia</taxon>
        <taxon>Eubacteriales</taxon>
        <taxon>Clostridiaceae</taxon>
        <taxon>Clostridium</taxon>
    </lineage>
</organism>
<evidence type="ECO:0000256" key="3">
    <source>
        <dbReference type="ARBA" id="ARBA00023136"/>
    </source>
</evidence>
<keyword evidence="2 6" id="KW-0732">Signal</keyword>
<evidence type="ECO:0000313" key="8">
    <source>
        <dbReference type="Proteomes" id="UP000679179"/>
    </source>
</evidence>
<dbReference type="InterPro" id="IPR050490">
    <property type="entry name" value="Bact_solute-bd_prot1"/>
</dbReference>
<evidence type="ECO:0000256" key="5">
    <source>
        <dbReference type="ARBA" id="ARBA00023288"/>
    </source>
</evidence>
<dbReference type="PANTHER" id="PTHR43649:SF33">
    <property type="entry name" value="POLYGALACTURONAN_RHAMNOGALACTURONAN-BINDING PROTEIN YTCQ"/>
    <property type="match status" value="1"/>
</dbReference>
<dbReference type="SUPFAM" id="SSF53850">
    <property type="entry name" value="Periplasmic binding protein-like II"/>
    <property type="match status" value="1"/>
</dbReference>